<feature type="domain" description="Sortilin N-terminal" evidence="2">
    <location>
        <begin position="126"/>
        <end position="217"/>
    </location>
</feature>
<dbReference type="CDD" id="cd15482">
    <property type="entry name" value="Sialidase_non-viral"/>
    <property type="match status" value="1"/>
</dbReference>
<dbReference type="PANTHER" id="PTHR43739:SF5">
    <property type="entry name" value="EXO-ALPHA-SIALIDASE"/>
    <property type="match status" value="1"/>
</dbReference>
<dbReference type="AlphaFoldDB" id="A0A381TVY5"/>
<name>A0A381TVY5_9ZZZZ</name>
<dbReference type="GO" id="GO:0010411">
    <property type="term" value="P:xyloglucan metabolic process"/>
    <property type="evidence" value="ECO:0007669"/>
    <property type="project" value="TreeGrafter"/>
</dbReference>
<dbReference type="PANTHER" id="PTHR43739">
    <property type="entry name" value="XYLOGLUCANASE (EUROFUNG)"/>
    <property type="match status" value="1"/>
</dbReference>
<dbReference type="Pfam" id="PF15902">
    <property type="entry name" value="Sortilin-Vps10"/>
    <property type="match status" value="1"/>
</dbReference>
<dbReference type="InterPro" id="IPR031778">
    <property type="entry name" value="Sortilin_N"/>
</dbReference>
<accession>A0A381TVY5</accession>
<evidence type="ECO:0000256" key="1">
    <source>
        <dbReference type="ARBA" id="ARBA00022737"/>
    </source>
</evidence>
<dbReference type="InterPro" id="IPR015943">
    <property type="entry name" value="WD40/YVTN_repeat-like_dom_sf"/>
</dbReference>
<evidence type="ECO:0000313" key="3">
    <source>
        <dbReference type="EMBL" id="SVA20202.1"/>
    </source>
</evidence>
<keyword evidence="1" id="KW-0677">Repeat</keyword>
<sequence>MTWIHRFLFFTLFFSSIIGEEKKNKHFLDGVTLSAFKLRSVGPALTSGRVSDFAVRPEKRHEYYVATASGGVWKTIDGGATYKPVFDSQGSYSIGCITMDPNNPYTIWVGTGENNNQRSVGYGDGIYRSKDGGKTWEHKGLKDSQHIAKIIVDPRNSDIVFVAAIGPLWNEGGDRGLYKTKDGGKTWESKIEVDEHTGVTDLVMDPHDPDVLYAATYQRRRHVFTWMSGGPGSGLYKSTDGGENWDQLKTGLPSSIIGRIGLAISPANSDVVYAITEAMDDQQGLYRSSNRGASWTKMSKYVTSGNYYQEIVAHPTEVNTVYSLSTYNMVTYDGGKTFGRLGEKNKHVDNHVMWIDPNDTDYLLVGCDGGIYESFDRGKNWLYKENLPVTQFYKVTVDNDLPFYNIYGGTQDNYSLGGPSRTQSRNGIANEDWFVTLGGDGFESAVDPDNPNIVYAQYQYGNLYRFDKASGERIDIKPRARKDENAYTWNWDSPLQVSAHVPKRLYFAANKLFRSDDRGNSWKVISGELSRGIDRNKLKVMGRTWSVDMIEKNGGVSKYGAAVAFHESPKNKNLLYVGTDDGLIHVTENSGESWKKYDRFVGVPEMTYVNMLLASQHDENVVFGAFNNHKRGDFKPYILKSTNKGKSWKSISSNLPDRGSVYAIAEDHINPDLLFVGTEFGLFFTVDGGKYWKQIKAGLPTIAVRDLAIQERENDLVLGTFGRGFYVLDDYSALRNMNKNTFDKEAEIFPVKNGLMFIENSRIGGGDKGFQGESFFTVSNPPVGVTFTYYLKESIETIQSKRKKKEAKLRKEGDDVVYPTLEELRKEKDEKKPHLVFIISDQAGNIIRRIEKPATAGVQRVTWDYRLFNAGPINDSEAKKGFPGPGAYIAPGQYNVTLAKVVDGISTNIDGPVSFNTKTLDNVSLPAADRTALSTFQQKIGKLQSAIRTMNNVLNKSSQELGEMSAAVQGIKTENSKILEEIIVVEDKIKILQRKINGDRLANRLDVDLPPSISDRVNRAAYGVLSSTSAPTYTQRDAYNIAYDEFQPLLEELKTILEKDVKNILDTMNRSGAPYTLNRIPKLDD</sequence>
<evidence type="ECO:0000259" key="2">
    <source>
        <dbReference type="Pfam" id="PF15902"/>
    </source>
</evidence>
<organism evidence="3">
    <name type="scientific">marine metagenome</name>
    <dbReference type="NCBI Taxonomy" id="408172"/>
    <lineage>
        <taxon>unclassified sequences</taxon>
        <taxon>metagenomes</taxon>
        <taxon>ecological metagenomes</taxon>
    </lineage>
</organism>
<dbReference type="Gene3D" id="2.130.10.10">
    <property type="entry name" value="YVTN repeat-like/Quinoprotein amine dehydrogenase"/>
    <property type="match status" value="5"/>
</dbReference>
<dbReference type="EMBL" id="UINC01005265">
    <property type="protein sequence ID" value="SVA20202.1"/>
    <property type="molecule type" value="Genomic_DNA"/>
</dbReference>
<dbReference type="SUPFAM" id="SSF110296">
    <property type="entry name" value="Oligoxyloglucan reducing end-specific cellobiohydrolase"/>
    <property type="match status" value="2"/>
</dbReference>
<reference evidence="3" key="1">
    <citation type="submission" date="2018-05" db="EMBL/GenBank/DDBJ databases">
        <authorList>
            <person name="Lanie J.A."/>
            <person name="Ng W.-L."/>
            <person name="Kazmierczak K.M."/>
            <person name="Andrzejewski T.M."/>
            <person name="Davidsen T.M."/>
            <person name="Wayne K.J."/>
            <person name="Tettelin H."/>
            <person name="Glass J.I."/>
            <person name="Rusch D."/>
            <person name="Podicherti R."/>
            <person name="Tsui H.-C.T."/>
            <person name="Winkler M.E."/>
        </authorList>
    </citation>
    <scope>NUCLEOTIDE SEQUENCE</scope>
</reference>
<protein>
    <recommendedName>
        <fullName evidence="2">Sortilin N-terminal domain-containing protein</fullName>
    </recommendedName>
</protein>
<dbReference type="InterPro" id="IPR052025">
    <property type="entry name" value="Xyloglucanase_GH74"/>
</dbReference>
<proteinExistence type="predicted"/>
<gene>
    <name evidence="3" type="ORF">METZ01_LOCUS73056</name>
</gene>